<dbReference type="EMBL" id="MCFA01000282">
    <property type="protein sequence ID" value="ORX95314.1"/>
    <property type="molecule type" value="Genomic_DNA"/>
</dbReference>
<feature type="chain" id="PRO_5012982783" evidence="4">
    <location>
        <begin position="34"/>
        <end position="280"/>
    </location>
</feature>
<organism evidence="5 6">
    <name type="scientific">Clohesyomyces aquaticus</name>
    <dbReference type="NCBI Taxonomy" id="1231657"/>
    <lineage>
        <taxon>Eukaryota</taxon>
        <taxon>Fungi</taxon>
        <taxon>Dikarya</taxon>
        <taxon>Ascomycota</taxon>
        <taxon>Pezizomycotina</taxon>
        <taxon>Dothideomycetes</taxon>
        <taxon>Pleosporomycetidae</taxon>
        <taxon>Pleosporales</taxon>
        <taxon>Lindgomycetaceae</taxon>
        <taxon>Clohesyomyces</taxon>
    </lineage>
</organism>
<evidence type="ECO:0000256" key="2">
    <source>
        <dbReference type="ARBA" id="ARBA00022676"/>
    </source>
</evidence>
<feature type="signal peptide" evidence="4">
    <location>
        <begin position="1"/>
        <end position="33"/>
    </location>
</feature>
<comment type="similarity">
    <text evidence="1">Belongs to the glycosyltransferase 34 family.</text>
</comment>
<dbReference type="AlphaFoldDB" id="A0A1Y1YCH2"/>
<sequence length="280" mass="32486">MLFRSLRISPSVALFLLFCAFLGWQLSHGPIAGQPIDPPGPGAASPRQTPRIAIVTLITQEKSYIHMSLRNKDHYARRHGYDLVVDYEAHSQRGTTWWKYNMMERLIKTDKYDWMWWIDFDTLITNTDIKIADIIDETLANVTNAHEIDILTSHDCNGLNTGSFVVRSRESAAKYLRYTYDLHAEAKQRGEQYSEQDAMKKLQEIDPLVAKHTVQVPQWKINAFPPEIACFDESKKVWEHGTFVIHFAGAWAHLKDDDPTGLLMRKYEKEIVWGDWEDIY</sequence>
<protein>
    <submittedName>
        <fullName evidence="5">Galactosyl transferase GMA12/MNN10 family-domain-containing protein</fullName>
    </submittedName>
</protein>
<name>A0A1Y1YCH2_9PLEO</name>
<evidence type="ECO:0000256" key="4">
    <source>
        <dbReference type="SAM" id="SignalP"/>
    </source>
</evidence>
<evidence type="ECO:0000313" key="5">
    <source>
        <dbReference type="EMBL" id="ORX95314.1"/>
    </source>
</evidence>
<dbReference type="GO" id="GO:0016757">
    <property type="term" value="F:glycosyltransferase activity"/>
    <property type="evidence" value="ECO:0007669"/>
    <property type="project" value="UniProtKB-KW"/>
</dbReference>
<dbReference type="SUPFAM" id="SSF53448">
    <property type="entry name" value="Nucleotide-diphospho-sugar transferases"/>
    <property type="match status" value="1"/>
</dbReference>
<evidence type="ECO:0000313" key="6">
    <source>
        <dbReference type="Proteomes" id="UP000193144"/>
    </source>
</evidence>
<dbReference type="PANTHER" id="PTHR31306">
    <property type="entry name" value="ALPHA-1,6-MANNOSYLTRANSFERASE MNN11-RELATED"/>
    <property type="match status" value="1"/>
</dbReference>
<dbReference type="PANTHER" id="PTHR31306:SF5">
    <property type="entry name" value="ALPHA-1,6-MANNOSYLTRANSFERASE MNN10-RELATED"/>
    <property type="match status" value="1"/>
</dbReference>
<keyword evidence="6" id="KW-1185">Reference proteome</keyword>
<gene>
    <name evidence="5" type="ORF">BCR34DRAFT_199889</name>
</gene>
<dbReference type="STRING" id="1231657.A0A1Y1YCH2"/>
<keyword evidence="3 5" id="KW-0808">Transferase</keyword>
<dbReference type="Proteomes" id="UP000193144">
    <property type="component" value="Unassembled WGS sequence"/>
</dbReference>
<keyword evidence="4" id="KW-0732">Signal</keyword>
<reference evidence="5 6" key="1">
    <citation type="submission" date="2016-07" db="EMBL/GenBank/DDBJ databases">
        <title>Pervasive Adenine N6-methylation of Active Genes in Fungi.</title>
        <authorList>
            <consortium name="DOE Joint Genome Institute"/>
            <person name="Mondo S.J."/>
            <person name="Dannebaum R.O."/>
            <person name="Kuo R.C."/>
            <person name="Labutti K."/>
            <person name="Haridas S."/>
            <person name="Kuo A."/>
            <person name="Salamov A."/>
            <person name="Ahrendt S.R."/>
            <person name="Lipzen A."/>
            <person name="Sullivan W."/>
            <person name="Andreopoulos W.B."/>
            <person name="Clum A."/>
            <person name="Lindquist E."/>
            <person name="Daum C."/>
            <person name="Ramamoorthy G.K."/>
            <person name="Gryganskyi A."/>
            <person name="Culley D."/>
            <person name="Magnuson J.K."/>
            <person name="James T.Y."/>
            <person name="O'Malley M.A."/>
            <person name="Stajich J.E."/>
            <person name="Spatafora J.W."/>
            <person name="Visel A."/>
            <person name="Grigoriev I.V."/>
        </authorList>
    </citation>
    <scope>NUCLEOTIDE SEQUENCE [LARGE SCALE GENOMIC DNA]</scope>
    <source>
        <strain evidence="5 6">CBS 115471</strain>
    </source>
</reference>
<dbReference type="Gene3D" id="3.90.550.10">
    <property type="entry name" value="Spore Coat Polysaccharide Biosynthesis Protein SpsA, Chain A"/>
    <property type="match status" value="1"/>
</dbReference>
<dbReference type="Pfam" id="PF05637">
    <property type="entry name" value="Glyco_transf_34"/>
    <property type="match status" value="2"/>
</dbReference>
<keyword evidence="2" id="KW-0328">Glycosyltransferase</keyword>
<evidence type="ECO:0000256" key="1">
    <source>
        <dbReference type="ARBA" id="ARBA00005664"/>
    </source>
</evidence>
<dbReference type="InterPro" id="IPR008630">
    <property type="entry name" value="Glyco_trans_34"/>
</dbReference>
<dbReference type="GO" id="GO:0000139">
    <property type="term" value="C:Golgi membrane"/>
    <property type="evidence" value="ECO:0007669"/>
    <property type="project" value="TreeGrafter"/>
</dbReference>
<dbReference type="OrthoDB" id="205108at2759"/>
<comment type="caution">
    <text evidence="5">The sequence shown here is derived from an EMBL/GenBank/DDBJ whole genome shotgun (WGS) entry which is preliminary data.</text>
</comment>
<evidence type="ECO:0000256" key="3">
    <source>
        <dbReference type="ARBA" id="ARBA00022679"/>
    </source>
</evidence>
<dbReference type="InterPro" id="IPR029044">
    <property type="entry name" value="Nucleotide-diphossugar_trans"/>
</dbReference>
<accession>A0A1Y1YCH2</accession>
<dbReference type="GO" id="GO:0006487">
    <property type="term" value="P:protein N-linked glycosylation"/>
    <property type="evidence" value="ECO:0007669"/>
    <property type="project" value="TreeGrafter"/>
</dbReference>
<proteinExistence type="inferred from homology"/>